<keyword evidence="5" id="KW-0328">Glycosyltransferase</keyword>
<keyword evidence="10" id="KW-1133">Transmembrane helix</keyword>
<keyword evidence="6" id="KW-0808">Transferase</keyword>
<dbReference type="GO" id="GO:0016020">
    <property type="term" value="C:membrane"/>
    <property type="evidence" value="ECO:0007669"/>
    <property type="project" value="UniProtKB-SubCell"/>
</dbReference>
<accession>A0A7U2HX97</accession>
<name>A0A7U2HX97_PHANO</name>
<sequence length="448" mass="51712">MMVRLTPLRILCAALVLAVFFFTSFLPALLHALFRGKRGYDLLVERPPPVLSAPAPKVHFGHECSPFSAGVMNDVTIVLKIGAGQAKTQLPVYLNRLGRCKQDLLIFSDRKDHYNGFDIADALAHLRPEYKFNNPDFDIYDRIQNDNVTEETSDEGWRLDKYKFLPMMEWTSYMRPESQWFVFIEFDTYINYDNLYRFLTHFSPRSAHYFGSPVLAKKRASYAHGGSGYVLSRGALEKIMAFGRMFGENKHFPGTHFFGQDVKSYHSGDDVLAQVLKKSGVPLRGYWPMFNGEPPMGIRYGQEQWCEAIISLHHLQDDDFTSLRKWEESRKHPERPLTFEELFDMVEPYMEDKVVDWSNMSHDVIYKKGSTHAKSFDKCHRACVQDGRCMQFEHNGEECRLQHSIRLGRAQEPDGDKKWTSGWMTARIAAFKKANSPCQGAHFVHSHP</sequence>
<gene>
    <name evidence="13" type="ORF">JI435_010150</name>
</gene>
<dbReference type="FunFam" id="3.90.550.50:FF:000039">
    <property type="entry name" value="WGS project CABT00000000 data, contig 2.9"/>
    <property type="match status" value="1"/>
</dbReference>
<dbReference type="Pfam" id="PF02434">
    <property type="entry name" value="Fringe"/>
    <property type="match status" value="1"/>
</dbReference>
<keyword evidence="14" id="KW-1185">Reference proteome</keyword>
<evidence type="ECO:0000256" key="6">
    <source>
        <dbReference type="ARBA" id="ARBA00022679"/>
    </source>
</evidence>
<evidence type="ECO:0000256" key="11">
    <source>
        <dbReference type="ARBA" id="ARBA00023136"/>
    </source>
</evidence>
<keyword evidence="11" id="KW-0472">Membrane</keyword>
<evidence type="ECO:0000256" key="8">
    <source>
        <dbReference type="ARBA" id="ARBA00022741"/>
    </source>
</evidence>
<dbReference type="VEuPathDB" id="FungiDB:JI435_010150"/>
<dbReference type="EMBL" id="CP069023">
    <property type="protein sequence ID" value="QRC91512.1"/>
    <property type="molecule type" value="Genomic_DNA"/>
</dbReference>
<comment type="similarity">
    <text evidence="3">Belongs to the glycosyltransferase 31 family. Beta3-Gal-T subfamily.</text>
</comment>
<dbReference type="KEGG" id="pno:SNOG_01015"/>
<evidence type="ECO:0000256" key="4">
    <source>
        <dbReference type="ARBA" id="ARBA00012557"/>
    </source>
</evidence>
<keyword evidence="7" id="KW-0812">Transmembrane</keyword>
<dbReference type="Gene3D" id="3.50.4.10">
    <property type="entry name" value="Hepatocyte Growth Factor"/>
    <property type="match status" value="1"/>
</dbReference>
<dbReference type="GO" id="GO:0000166">
    <property type="term" value="F:nucleotide binding"/>
    <property type="evidence" value="ECO:0007669"/>
    <property type="project" value="UniProtKB-KW"/>
</dbReference>
<protein>
    <recommendedName>
        <fullName evidence="4">N-acetylgalactosaminide beta-1,3-galactosyltransferase</fullName>
        <ecNumber evidence="4">2.4.1.122</ecNumber>
    </recommendedName>
</protein>
<keyword evidence="8" id="KW-0547">Nucleotide-binding</keyword>
<dbReference type="GO" id="GO:0016263">
    <property type="term" value="F:glycoprotein-N-acetylgalactosamine 3-beta-galactosyltransferase activity"/>
    <property type="evidence" value="ECO:0007669"/>
    <property type="project" value="UniProtKB-EC"/>
</dbReference>
<dbReference type="PANTHER" id="PTHR23033:SF43">
    <property type="entry name" value="APPLE DOMAIN-CONTAINING PROTEIN"/>
    <property type="match status" value="1"/>
</dbReference>
<reference evidence="14" key="1">
    <citation type="journal article" date="2021" name="BMC Genomics">
        <title>Chromosome-level genome assembly and manually-curated proteome of model necrotroph Parastagonospora nodorum Sn15 reveals a genome-wide trove of candidate effector homologs, and redundancy of virulence-related functions within an accessory chromosome.</title>
        <authorList>
            <person name="Bertazzoni S."/>
            <person name="Jones D.A.B."/>
            <person name="Phan H.T."/>
            <person name="Tan K.-C."/>
            <person name="Hane J.K."/>
        </authorList>
    </citation>
    <scope>NUCLEOTIDE SEQUENCE [LARGE SCALE GENOMIC DNA]</scope>
    <source>
        <strain evidence="14">SN15 / ATCC MYA-4574 / FGSC 10173)</strain>
    </source>
</reference>
<comment type="subcellular location">
    <subcellularLocation>
        <location evidence="1">Membrane</location>
        <topology evidence="1">Single-pass type II membrane protein</topology>
    </subcellularLocation>
</comment>
<dbReference type="InterPro" id="IPR026050">
    <property type="entry name" value="C1GALT1/C1GALT1_chp1"/>
</dbReference>
<evidence type="ECO:0000256" key="1">
    <source>
        <dbReference type="ARBA" id="ARBA00004606"/>
    </source>
</evidence>
<dbReference type="RefSeq" id="XP_001791674.1">
    <property type="nucleotide sequence ID" value="XM_001791622.1"/>
</dbReference>
<dbReference type="OMA" id="SPVWPKK"/>
<evidence type="ECO:0000256" key="10">
    <source>
        <dbReference type="ARBA" id="ARBA00022989"/>
    </source>
</evidence>
<dbReference type="EC" id="2.4.1.122" evidence="4"/>
<dbReference type="AlphaFoldDB" id="A0A7U2HX97"/>
<dbReference type="OrthoDB" id="414175at2759"/>
<dbReference type="Proteomes" id="UP000663193">
    <property type="component" value="Chromosome 1"/>
</dbReference>
<feature type="domain" description="Fringe-like glycosyltransferase" evidence="12">
    <location>
        <begin position="153"/>
        <end position="240"/>
    </location>
</feature>
<evidence type="ECO:0000313" key="13">
    <source>
        <dbReference type="EMBL" id="QRC91512.1"/>
    </source>
</evidence>
<organism evidence="13 14">
    <name type="scientific">Phaeosphaeria nodorum (strain SN15 / ATCC MYA-4574 / FGSC 10173)</name>
    <name type="common">Glume blotch fungus</name>
    <name type="synonym">Parastagonospora nodorum</name>
    <dbReference type="NCBI Taxonomy" id="321614"/>
    <lineage>
        <taxon>Eukaryota</taxon>
        <taxon>Fungi</taxon>
        <taxon>Dikarya</taxon>
        <taxon>Ascomycota</taxon>
        <taxon>Pezizomycotina</taxon>
        <taxon>Dothideomycetes</taxon>
        <taxon>Pleosporomycetidae</taxon>
        <taxon>Pleosporales</taxon>
        <taxon>Pleosporineae</taxon>
        <taxon>Phaeosphaeriaceae</taxon>
        <taxon>Parastagonospora</taxon>
    </lineage>
</organism>
<evidence type="ECO:0000256" key="3">
    <source>
        <dbReference type="ARBA" id="ARBA00006462"/>
    </source>
</evidence>
<proteinExistence type="inferred from homology"/>
<evidence type="ECO:0000256" key="7">
    <source>
        <dbReference type="ARBA" id="ARBA00022692"/>
    </source>
</evidence>
<comment type="pathway">
    <text evidence="2">Protein modification; protein glycosylation.</text>
</comment>
<evidence type="ECO:0000259" key="12">
    <source>
        <dbReference type="Pfam" id="PF02434"/>
    </source>
</evidence>
<evidence type="ECO:0000256" key="2">
    <source>
        <dbReference type="ARBA" id="ARBA00004922"/>
    </source>
</evidence>
<evidence type="ECO:0000256" key="9">
    <source>
        <dbReference type="ARBA" id="ARBA00022968"/>
    </source>
</evidence>
<evidence type="ECO:0000256" key="5">
    <source>
        <dbReference type="ARBA" id="ARBA00022676"/>
    </source>
</evidence>
<keyword evidence="9" id="KW-0735">Signal-anchor</keyword>
<dbReference type="Gene3D" id="3.90.550.50">
    <property type="match status" value="1"/>
</dbReference>
<evidence type="ECO:0000313" key="14">
    <source>
        <dbReference type="Proteomes" id="UP000663193"/>
    </source>
</evidence>
<dbReference type="PANTHER" id="PTHR23033">
    <property type="entry name" value="BETA1,3-GALACTOSYLTRANSFERASE"/>
    <property type="match status" value="1"/>
</dbReference>
<dbReference type="InterPro" id="IPR003378">
    <property type="entry name" value="Fringe-like_glycosylTrfase"/>
</dbReference>